<reference evidence="3 4" key="3">
    <citation type="journal article" date="2010" name="BMC Genomics">
        <title>Transcriptome sequencing and comparative analysis of cucumber flowers with different sex types.</title>
        <authorList>
            <person name="Guo S."/>
            <person name="Zheng Y."/>
            <person name="Joung J.G."/>
            <person name="Liu S."/>
            <person name="Zhang Z."/>
            <person name="Crasta O.R."/>
            <person name="Sobral B.W."/>
            <person name="Xu Y."/>
            <person name="Huang S."/>
            <person name="Fei Z."/>
        </authorList>
    </citation>
    <scope>NUCLEOTIDE SEQUENCE [LARGE SCALE GENOMIC DNA]</scope>
    <source>
        <strain evidence="4">cv. 9930</strain>
    </source>
</reference>
<dbReference type="EMBL" id="CM002928">
    <property type="protein sequence ID" value="KGN44565.1"/>
    <property type="molecule type" value="Genomic_DNA"/>
</dbReference>
<keyword evidence="4" id="KW-1185">Reference proteome</keyword>
<proteinExistence type="predicted"/>
<dbReference type="Gramene" id="KGN44565">
    <property type="protein sequence ID" value="KGN44565"/>
    <property type="gene ID" value="Csa_7G336440"/>
</dbReference>
<evidence type="ECO:0000313" key="3">
    <source>
        <dbReference type="EMBL" id="KGN44565.1"/>
    </source>
</evidence>
<reference evidence="3 4" key="2">
    <citation type="journal article" date="2009" name="PLoS ONE">
        <title>An integrated genetic and cytogenetic map of the cucumber genome.</title>
        <authorList>
            <person name="Ren Y."/>
            <person name="Zhang Z."/>
            <person name="Liu J."/>
            <person name="Staub J.E."/>
            <person name="Han Y."/>
            <person name="Cheng Z."/>
            <person name="Li X."/>
            <person name="Lu J."/>
            <person name="Miao H."/>
            <person name="Kang H."/>
            <person name="Xie B."/>
            <person name="Gu X."/>
            <person name="Wang X."/>
            <person name="Du Y."/>
            <person name="Jin W."/>
            <person name="Huang S."/>
        </authorList>
    </citation>
    <scope>NUCLEOTIDE SEQUENCE [LARGE SCALE GENOMIC DNA]</scope>
    <source>
        <strain evidence="4">cv. 9930</strain>
    </source>
</reference>
<feature type="chain" id="PRO_5001971766" evidence="2">
    <location>
        <begin position="27"/>
        <end position="155"/>
    </location>
</feature>
<feature type="signal peptide" evidence="2">
    <location>
        <begin position="1"/>
        <end position="26"/>
    </location>
</feature>
<feature type="compositionally biased region" description="Basic and acidic residues" evidence="1">
    <location>
        <begin position="131"/>
        <end position="143"/>
    </location>
</feature>
<gene>
    <name evidence="3" type="ORF">Csa_7G336440</name>
</gene>
<feature type="region of interest" description="Disordered" evidence="1">
    <location>
        <begin position="121"/>
        <end position="155"/>
    </location>
</feature>
<dbReference type="AlphaFoldDB" id="A0A0A0K4H3"/>
<protein>
    <submittedName>
        <fullName evidence="3">Uncharacterized protein</fullName>
    </submittedName>
</protein>
<keyword evidence="2" id="KW-0732">Signal</keyword>
<reference evidence="3 4" key="4">
    <citation type="journal article" date="2011" name="BMC Genomics">
        <title>RNA-Seq improves annotation of protein-coding genes in the cucumber genome.</title>
        <authorList>
            <person name="Li Z."/>
            <person name="Zhang Z."/>
            <person name="Yan P."/>
            <person name="Huang S."/>
            <person name="Fei Z."/>
            <person name="Lin K."/>
        </authorList>
    </citation>
    <scope>NUCLEOTIDE SEQUENCE [LARGE SCALE GENOMIC DNA]</scope>
    <source>
        <strain evidence="4">cv. 9930</strain>
    </source>
</reference>
<name>A0A0A0K4H3_CUCSA</name>
<reference evidence="3 4" key="1">
    <citation type="journal article" date="2009" name="Nat. Genet.">
        <title>The genome of the cucumber, Cucumis sativus L.</title>
        <authorList>
            <person name="Huang S."/>
            <person name="Li R."/>
            <person name="Zhang Z."/>
            <person name="Li L."/>
            <person name="Gu X."/>
            <person name="Fan W."/>
            <person name="Lucas W.J."/>
            <person name="Wang X."/>
            <person name="Xie B."/>
            <person name="Ni P."/>
            <person name="Ren Y."/>
            <person name="Zhu H."/>
            <person name="Li J."/>
            <person name="Lin K."/>
            <person name="Jin W."/>
            <person name="Fei Z."/>
            <person name="Li G."/>
            <person name="Staub J."/>
            <person name="Kilian A."/>
            <person name="van der Vossen E.A."/>
            <person name="Wu Y."/>
            <person name="Guo J."/>
            <person name="He J."/>
            <person name="Jia Z."/>
            <person name="Ren Y."/>
            <person name="Tian G."/>
            <person name="Lu Y."/>
            <person name="Ruan J."/>
            <person name="Qian W."/>
            <person name="Wang M."/>
            <person name="Huang Q."/>
            <person name="Li B."/>
            <person name="Xuan Z."/>
            <person name="Cao J."/>
            <person name="Asan"/>
            <person name="Wu Z."/>
            <person name="Zhang J."/>
            <person name="Cai Q."/>
            <person name="Bai Y."/>
            <person name="Zhao B."/>
            <person name="Han Y."/>
            <person name="Li Y."/>
            <person name="Li X."/>
            <person name="Wang S."/>
            <person name="Shi Q."/>
            <person name="Liu S."/>
            <person name="Cho W.K."/>
            <person name="Kim J.Y."/>
            <person name="Xu Y."/>
            <person name="Heller-Uszynska K."/>
            <person name="Miao H."/>
            <person name="Cheng Z."/>
            <person name="Zhang S."/>
            <person name="Wu J."/>
            <person name="Yang Y."/>
            <person name="Kang H."/>
            <person name="Li M."/>
            <person name="Liang H."/>
            <person name="Ren X."/>
            <person name="Shi Z."/>
            <person name="Wen M."/>
            <person name="Jian M."/>
            <person name="Yang H."/>
            <person name="Zhang G."/>
            <person name="Yang Z."/>
            <person name="Chen R."/>
            <person name="Liu S."/>
            <person name="Li J."/>
            <person name="Ma L."/>
            <person name="Liu H."/>
            <person name="Zhou Y."/>
            <person name="Zhao J."/>
            <person name="Fang X."/>
            <person name="Li G."/>
            <person name="Fang L."/>
            <person name="Li Y."/>
            <person name="Liu D."/>
            <person name="Zheng H."/>
            <person name="Zhang Y."/>
            <person name="Qin N."/>
            <person name="Li Z."/>
            <person name="Yang G."/>
            <person name="Yang S."/>
            <person name="Bolund L."/>
            <person name="Kristiansen K."/>
            <person name="Zheng H."/>
            <person name="Li S."/>
            <person name="Zhang X."/>
            <person name="Yang H."/>
            <person name="Wang J."/>
            <person name="Sun R."/>
            <person name="Zhang B."/>
            <person name="Jiang S."/>
            <person name="Wang J."/>
            <person name="Du Y."/>
            <person name="Li S."/>
        </authorList>
    </citation>
    <scope>NUCLEOTIDE SEQUENCE [LARGE SCALE GENOMIC DNA]</scope>
    <source>
        <strain evidence="4">cv. 9930</strain>
    </source>
</reference>
<organism evidence="3 4">
    <name type="scientific">Cucumis sativus</name>
    <name type="common">Cucumber</name>
    <dbReference type="NCBI Taxonomy" id="3659"/>
    <lineage>
        <taxon>Eukaryota</taxon>
        <taxon>Viridiplantae</taxon>
        <taxon>Streptophyta</taxon>
        <taxon>Embryophyta</taxon>
        <taxon>Tracheophyta</taxon>
        <taxon>Spermatophyta</taxon>
        <taxon>Magnoliopsida</taxon>
        <taxon>eudicotyledons</taxon>
        <taxon>Gunneridae</taxon>
        <taxon>Pentapetalae</taxon>
        <taxon>rosids</taxon>
        <taxon>fabids</taxon>
        <taxon>Cucurbitales</taxon>
        <taxon>Cucurbitaceae</taxon>
        <taxon>Benincaseae</taxon>
        <taxon>Cucumis</taxon>
    </lineage>
</organism>
<evidence type="ECO:0000313" key="4">
    <source>
        <dbReference type="Proteomes" id="UP000029981"/>
    </source>
</evidence>
<evidence type="ECO:0000256" key="1">
    <source>
        <dbReference type="SAM" id="MobiDB-lite"/>
    </source>
</evidence>
<accession>A0A0A0K4H3</accession>
<dbReference type="Proteomes" id="UP000029981">
    <property type="component" value="Chromosome 7"/>
</dbReference>
<sequence length="155" mass="17102">MGLRSNPTATLSLLLFSSSFFFPLFASVQVYSAEVEKDDLDGPKDLGRCSKFSFLYIVNRTNYCLLRYTLELSIPSTTCLCMKIKKTNCNAGGTVRKMVMILQGGAGFVFGELEEGQLTWEGRKNAPANSNEKEVPEDLRRPETGGLGIVGVEEE</sequence>
<evidence type="ECO:0000256" key="2">
    <source>
        <dbReference type="SAM" id="SignalP"/>
    </source>
</evidence>